<protein>
    <submittedName>
        <fullName evidence="1">Uncharacterized protein</fullName>
    </submittedName>
</protein>
<gene>
    <name evidence="1" type="ORF">RND61_14630</name>
</gene>
<accession>A0ABU3QKK3</accession>
<organism evidence="1 2">
    <name type="scientific">Streptomyces tamarix</name>
    <dbReference type="NCBI Taxonomy" id="3078565"/>
    <lineage>
        <taxon>Bacteria</taxon>
        <taxon>Bacillati</taxon>
        <taxon>Actinomycetota</taxon>
        <taxon>Actinomycetes</taxon>
        <taxon>Kitasatosporales</taxon>
        <taxon>Streptomycetaceae</taxon>
        <taxon>Streptomyces</taxon>
    </lineage>
</organism>
<name>A0ABU3QKK3_9ACTN</name>
<dbReference type="Proteomes" id="UP001250181">
    <property type="component" value="Unassembled WGS sequence"/>
</dbReference>
<dbReference type="EMBL" id="JAWCTQ010000016">
    <property type="protein sequence ID" value="MDT9683298.1"/>
    <property type="molecule type" value="Genomic_DNA"/>
</dbReference>
<dbReference type="RefSeq" id="WP_315878372.1">
    <property type="nucleotide sequence ID" value="NZ_JAWCTQ010000016.1"/>
</dbReference>
<reference evidence="1 2" key="1">
    <citation type="submission" date="2023-09" db="EMBL/GenBank/DDBJ databases">
        <title>Streptomyces sp. nov.: A antagonism against Alternaria gaisen Producing Streptochlin, Isolated from Tamarix root soil.</title>
        <authorList>
            <person name="Chen Y."/>
        </authorList>
    </citation>
    <scope>NUCLEOTIDE SEQUENCE [LARGE SCALE GENOMIC DNA]</scope>
    <source>
        <strain evidence="1 2">TRM76323</strain>
    </source>
</reference>
<evidence type="ECO:0000313" key="1">
    <source>
        <dbReference type="EMBL" id="MDT9683298.1"/>
    </source>
</evidence>
<keyword evidence="2" id="KW-1185">Reference proteome</keyword>
<sequence length="101" mass="12095">MTLNIVRLSAGQWKTMELSEKDYKKTPKQFRFSRVDGYFDHVDKDLENSFMNNEGYVFSRTLSVEELKSGYLHAHIQFYQLRVNEANSDKQYFEELLEKLE</sequence>
<proteinExistence type="predicted"/>
<comment type="caution">
    <text evidence="1">The sequence shown here is derived from an EMBL/GenBank/DDBJ whole genome shotgun (WGS) entry which is preliminary data.</text>
</comment>
<evidence type="ECO:0000313" key="2">
    <source>
        <dbReference type="Proteomes" id="UP001250181"/>
    </source>
</evidence>